<reference evidence="1" key="1">
    <citation type="submission" date="2023-05" db="EMBL/GenBank/DDBJ databases">
        <authorList>
            <consortium name="ELIXIR-Norway"/>
        </authorList>
    </citation>
    <scope>NUCLEOTIDE SEQUENCE</scope>
</reference>
<name>A0AC59YWZ8_RANTA</name>
<dbReference type="EMBL" id="OX596105">
    <property type="protein sequence ID" value="CAN0049049.1"/>
    <property type="molecule type" value="Genomic_DNA"/>
</dbReference>
<sequence length="123" mass="13093">MQAQKSLCGGPGCLMAVTASLVAMAGTIPFLTCQISEQDIAVGEPSQMASPEGTQAGDGRPLPRPQPPRPLAVLRPQGAQNRESSGYRPWTAEEHVNHTTESVFPDLSPELLSGSVEDQQLQR</sequence>
<evidence type="ECO:0000313" key="2">
    <source>
        <dbReference type="Proteomes" id="UP001162501"/>
    </source>
</evidence>
<protein>
    <submittedName>
        <fullName evidence="1">Uncharacterized protein</fullName>
    </submittedName>
</protein>
<dbReference type="Proteomes" id="UP001162501">
    <property type="component" value="Chromosome 21"/>
</dbReference>
<reference evidence="1" key="2">
    <citation type="submission" date="2025-03" db="EMBL/GenBank/DDBJ databases">
        <authorList>
            <consortium name="ELIXIR-Norway"/>
            <consortium name="Elixir Norway"/>
        </authorList>
    </citation>
    <scope>NUCLEOTIDE SEQUENCE</scope>
</reference>
<proteinExistence type="predicted"/>
<organism evidence="1 2">
    <name type="scientific">Rangifer tarandus platyrhynchus</name>
    <name type="common">Svalbard reindeer</name>
    <dbReference type="NCBI Taxonomy" id="3082113"/>
    <lineage>
        <taxon>Eukaryota</taxon>
        <taxon>Metazoa</taxon>
        <taxon>Chordata</taxon>
        <taxon>Craniata</taxon>
        <taxon>Vertebrata</taxon>
        <taxon>Euteleostomi</taxon>
        <taxon>Mammalia</taxon>
        <taxon>Eutheria</taxon>
        <taxon>Laurasiatheria</taxon>
        <taxon>Artiodactyla</taxon>
        <taxon>Ruminantia</taxon>
        <taxon>Pecora</taxon>
        <taxon>Cervidae</taxon>
        <taxon>Odocoileinae</taxon>
        <taxon>Rangifer</taxon>
    </lineage>
</organism>
<evidence type="ECO:0000313" key="1">
    <source>
        <dbReference type="EMBL" id="CAN0049049.1"/>
    </source>
</evidence>
<gene>
    <name evidence="1" type="ORF">MRATA1EN22A_LOCUS11258</name>
</gene>
<accession>A0AC59YWZ8</accession>